<sequence length="416" mass="46296">MAQLRITPRTRAAALVPARQLAVTNGVLSDGRIAGNLLFNNNLDAYDWPHMPTVMTYLRISHAKLKSTTNVYPPLPLNAAERNLQGPGSIAYLIGLTLEDSNKCRPRSPPSVPSLRSPLKIDSSSGSLSDPRLFSVADITIANVLDTQQRVRRVVCLPIEGHLYIYALHNPITPGGICTVSLLDFEDVFLLPMYRDDNVVGTTQRANIWLRIAADAWKISLPSPTYGQQIIKIIRLQAQLIRARDAERAAQDEVGRLRDERDSARHEGDAVRGQNNTLRNQVVALQAQIAIPLNFTELAKLGSNPYDINSPIFDAVKALDEFLVRSCLFTLCSPDTDISQAGWPSFREIEGLNANTLLYLHVALGENGITLQWPDVKSTILAWEWSSRQYGQNLFDPEVRKLRLQYVQRVTQGIAS</sequence>
<proteinExistence type="predicted"/>
<reference evidence="2" key="1">
    <citation type="journal article" date="2020" name="Stud. Mycol.">
        <title>101 Dothideomycetes genomes: a test case for predicting lifestyles and emergence of pathogens.</title>
        <authorList>
            <person name="Haridas S."/>
            <person name="Albert R."/>
            <person name="Binder M."/>
            <person name="Bloem J."/>
            <person name="Labutti K."/>
            <person name="Salamov A."/>
            <person name="Andreopoulos B."/>
            <person name="Baker S."/>
            <person name="Barry K."/>
            <person name="Bills G."/>
            <person name="Bluhm B."/>
            <person name="Cannon C."/>
            <person name="Castanera R."/>
            <person name="Culley D."/>
            <person name="Daum C."/>
            <person name="Ezra D."/>
            <person name="Gonzalez J."/>
            <person name="Henrissat B."/>
            <person name="Kuo A."/>
            <person name="Liang C."/>
            <person name="Lipzen A."/>
            <person name="Lutzoni F."/>
            <person name="Magnuson J."/>
            <person name="Mondo S."/>
            <person name="Nolan M."/>
            <person name="Ohm R."/>
            <person name="Pangilinan J."/>
            <person name="Park H.-J."/>
            <person name="Ramirez L."/>
            <person name="Alfaro M."/>
            <person name="Sun H."/>
            <person name="Tritt A."/>
            <person name="Yoshinaga Y."/>
            <person name="Zwiers L.-H."/>
            <person name="Turgeon B."/>
            <person name="Goodwin S."/>
            <person name="Spatafora J."/>
            <person name="Crous P."/>
            <person name="Grigoriev I."/>
        </authorList>
    </citation>
    <scope>NUCLEOTIDE SEQUENCE</scope>
    <source>
        <strain evidence="2">CBS 115976</strain>
    </source>
</reference>
<name>A0A6A6TZ93_9PEZI</name>
<organism evidence="2 3">
    <name type="scientific">Microthyrium microscopicum</name>
    <dbReference type="NCBI Taxonomy" id="703497"/>
    <lineage>
        <taxon>Eukaryota</taxon>
        <taxon>Fungi</taxon>
        <taxon>Dikarya</taxon>
        <taxon>Ascomycota</taxon>
        <taxon>Pezizomycotina</taxon>
        <taxon>Dothideomycetes</taxon>
        <taxon>Dothideomycetes incertae sedis</taxon>
        <taxon>Microthyriales</taxon>
        <taxon>Microthyriaceae</taxon>
        <taxon>Microthyrium</taxon>
    </lineage>
</organism>
<evidence type="ECO:0000313" key="3">
    <source>
        <dbReference type="Proteomes" id="UP000799302"/>
    </source>
</evidence>
<evidence type="ECO:0000256" key="1">
    <source>
        <dbReference type="SAM" id="MobiDB-lite"/>
    </source>
</evidence>
<evidence type="ECO:0000313" key="2">
    <source>
        <dbReference type="EMBL" id="KAF2664736.1"/>
    </source>
</evidence>
<accession>A0A6A6TZ93</accession>
<dbReference type="EMBL" id="MU004242">
    <property type="protein sequence ID" value="KAF2664736.1"/>
    <property type="molecule type" value="Genomic_DNA"/>
</dbReference>
<protein>
    <submittedName>
        <fullName evidence="2">Uncharacterized protein</fullName>
    </submittedName>
</protein>
<feature type="region of interest" description="Disordered" evidence="1">
    <location>
        <begin position="103"/>
        <end position="127"/>
    </location>
</feature>
<gene>
    <name evidence="2" type="ORF">BT63DRAFT_96991</name>
</gene>
<dbReference type="Proteomes" id="UP000799302">
    <property type="component" value="Unassembled WGS sequence"/>
</dbReference>
<feature type="region of interest" description="Disordered" evidence="1">
    <location>
        <begin position="252"/>
        <end position="271"/>
    </location>
</feature>
<feature type="compositionally biased region" description="Basic and acidic residues" evidence="1">
    <location>
        <begin position="252"/>
        <end position="270"/>
    </location>
</feature>
<keyword evidence="3" id="KW-1185">Reference proteome</keyword>
<dbReference type="AlphaFoldDB" id="A0A6A6TZ93"/>